<accession>A0A0A1FCR4</accession>
<sequence length="71" mass="7987">MADKLGSSHCELQGNIFGFMQRISQFFVDLYNQIGDFIARIAKGAAAWIATAEYTTQRNLNEIRTWISGSL</sequence>
<organism evidence="1 2">
    <name type="scientific">Collimonas arenae</name>
    <dbReference type="NCBI Taxonomy" id="279058"/>
    <lineage>
        <taxon>Bacteria</taxon>
        <taxon>Pseudomonadati</taxon>
        <taxon>Pseudomonadota</taxon>
        <taxon>Betaproteobacteria</taxon>
        <taxon>Burkholderiales</taxon>
        <taxon>Oxalobacteraceae</taxon>
        <taxon>Collimonas</taxon>
    </lineage>
</organism>
<dbReference type="Proteomes" id="UP000030302">
    <property type="component" value="Chromosome"/>
</dbReference>
<reference evidence="2" key="1">
    <citation type="journal article" date="2014" name="Soil Biol. Biochem.">
        <title>Structure and function of bacterial communities in ageing soils: Insights from the Mendocino ecological staircase.</title>
        <authorList>
            <person name="Uroz S."/>
            <person name="Tech J.J."/>
            <person name="Sawaya N.A."/>
            <person name="Frey-Klett P."/>
            <person name="Leveau J.H.J."/>
        </authorList>
    </citation>
    <scope>NUCLEOTIDE SEQUENCE [LARGE SCALE GENOMIC DNA]</scope>
    <source>
        <strain evidence="2">Cal35</strain>
    </source>
</reference>
<protein>
    <submittedName>
        <fullName evidence="1">Uncharacterized protein</fullName>
    </submittedName>
</protein>
<dbReference type="EMBL" id="CP009962">
    <property type="protein sequence ID" value="AIY42256.1"/>
    <property type="molecule type" value="Genomic_DNA"/>
</dbReference>
<keyword evidence="2" id="KW-1185">Reference proteome</keyword>
<dbReference type="AlphaFoldDB" id="A0A0A1FCR4"/>
<proteinExistence type="predicted"/>
<evidence type="ECO:0000313" key="1">
    <source>
        <dbReference type="EMBL" id="AIY42256.1"/>
    </source>
</evidence>
<dbReference type="KEGG" id="care:LT85_3098"/>
<name>A0A0A1FCR4_9BURK</name>
<evidence type="ECO:0000313" key="2">
    <source>
        <dbReference type="Proteomes" id="UP000030302"/>
    </source>
</evidence>
<dbReference type="HOGENOM" id="CLU_2733040_0_0_4"/>
<gene>
    <name evidence="1" type="ORF">LT85_3098</name>
</gene>